<dbReference type="Proteomes" id="UP000233786">
    <property type="component" value="Unassembled WGS sequence"/>
</dbReference>
<sequence>MFEPVARWCAGASDWHPIAVYEIVLERNGPKWQVTYLMHGERHACIGFESEAEARRDVEYLMTRGPAGQQWYEAAPDR</sequence>
<proteinExistence type="predicted"/>
<dbReference type="STRING" id="994479.GCA_000194155_03601"/>
<dbReference type="AlphaFoldDB" id="A0A2N3XYT5"/>
<protein>
    <submittedName>
        <fullName evidence="1">Uncharacterized protein</fullName>
    </submittedName>
</protein>
<name>A0A2N3XYT5_SACSN</name>
<dbReference type="EMBL" id="PJNB01000001">
    <property type="protein sequence ID" value="PKW15845.1"/>
    <property type="molecule type" value="Genomic_DNA"/>
</dbReference>
<comment type="caution">
    <text evidence="1">The sequence shown here is derived from an EMBL/GenBank/DDBJ whole genome shotgun (WGS) entry which is preliminary data.</text>
</comment>
<accession>A0A2N3XYT5</accession>
<organism evidence="1 2">
    <name type="scientific">Saccharopolyspora spinosa</name>
    <dbReference type="NCBI Taxonomy" id="60894"/>
    <lineage>
        <taxon>Bacteria</taxon>
        <taxon>Bacillati</taxon>
        <taxon>Actinomycetota</taxon>
        <taxon>Actinomycetes</taxon>
        <taxon>Pseudonocardiales</taxon>
        <taxon>Pseudonocardiaceae</taxon>
        <taxon>Saccharopolyspora</taxon>
    </lineage>
</organism>
<gene>
    <name evidence="1" type="ORF">A8926_3618</name>
</gene>
<reference evidence="1" key="1">
    <citation type="submission" date="2017-12" db="EMBL/GenBank/DDBJ databases">
        <title>Sequencing the genomes of 1000 Actinobacteria strains.</title>
        <authorList>
            <person name="Klenk H.-P."/>
        </authorList>
    </citation>
    <scope>NUCLEOTIDE SEQUENCE [LARGE SCALE GENOMIC DNA]</scope>
    <source>
        <strain evidence="1">DSM 44228</strain>
    </source>
</reference>
<evidence type="ECO:0000313" key="1">
    <source>
        <dbReference type="EMBL" id="PKW15845.1"/>
    </source>
</evidence>
<keyword evidence="2" id="KW-1185">Reference proteome</keyword>
<evidence type="ECO:0000313" key="2">
    <source>
        <dbReference type="Proteomes" id="UP000233786"/>
    </source>
</evidence>